<dbReference type="EMBL" id="FXUO01000012">
    <property type="protein sequence ID" value="SMP97244.1"/>
    <property type="molecule type" value="Genomic_DNA"/>
</dbReference>
<proteinExistence type="predicted"/>
<dbReference type="Gene3D" id="2.180.10.10">
    <property type="entry name" value="RHS repeat-associated core"/>
    <property type="match status" value="1"/>
</dbReference>
<comment type="caution">
    <text evidence="1">The sequence shown here is derived from an EMBL/GenBank/DDBJ whole genome shotgun (WGS) entry which is preliminary data.</text>
</comment>
<gene>
    <name evidence="1" type="ORF">SAMN05421679_1125</name>
</gene>
<keyword evidence="2" id="KW-1185">Reference proteome</keyword>
<evidence type="ECO:0000313" key="2">
    <source>
        <dbReference type="Proteomes" id="UP001158050"/>
    </source>
</evidence>
<accession>A0ABY1R7B7</accession>
<reference evidence="1 2" key="1">
    <citation type="submission" date="2017-05" db="EMBL/GenBank/DDBJ databases">
        <authorList>
            <person name="Varghese N."/>
            <person name="Submissions S."/>
        </authorList>
    </citation>
    <scope>NUCLEOTIDE SEQUENCE [LARGE SCALE GENOMIC DNA]</scope>
    <source>
        <strain evidence="1 2">DSM 18015</strain>
    </source>
</reference>
<dbReference type="Proteomes" id="UP001158050">
    <property type="component" value="Unassembled WGS sequence"/>
</dbReference>
<sequence>MPDLGRWFGMDQFSEKYHMTSPYAYAVNNPAMFYDIDGRDLPGWLQKLWDATSYNQVTTFSGFDSSGSPSSISFGGSFTTSQFTSFVTFLQGGGTGNYTFWTGSGATGGYNGGEYNVNMQASVGYNIKITGSMISDWNIEQARSRYHAAEDACSTCQDIKAMEKFLFIDVPMSFAGGELFSAGWKAAGIGKFLSNAVNNAYARIAPRILVDFSEVATPITKNSVIDGFKVSNHAWRKSGLGRGATEELVSGVINGAKEAGSVVTEVGVGKFEGNIIKVYNHQGVKVAIDETRNLILSIRPETGFKF</sequence>
<name>A0ABY1R7B7_9FLAO</name>
<evidence type="ECO:0008006" key="3">
    <source>
        <dbReference type="Google" id="ProtNLM"/>
    </source>
</evidence>
<evidence type="ECO:0000313" key="1">
    <source>
        <dbReference type="EMBL" id="SMP97244.1"/>
    </source>
</evidence>
<organism evidence="1 2">
    <name type="scientific">Epilithonimonas pallida</name>
    <dbReference type="NCBI Taxonomy" id="373671"/>
    <lineage>
        <taxon>Bacteria</taxon>
        <taxon>Pseudomonadati</taxon>
        <taxon>Bacteroidota</taxon>
        <taxon>Flavobacteriia</taxon>
        <taxon>Flavobacteriales</taxon>
        <taxon>Weeksellaceae</taxon>
        <taxon>Chryseobacterium group</taxon>
        <taxon>Epilithonimonas</taxon>
    </lineage>
</organism>
<protein>
    <recommendedName>
        <fullName evidence="3">RHS repeat-associated core domain-containing protein</fullName>
    </recommendedName>
</protein>